<evidence type="ECO:0000256" key="2">
    <source>
        <dbReference type="ARBA" id="ARBA00006745"/>
    </source>
</evidence>
<dbReference type="EC" id="3.5.4.3" evidence="3 7"/>
<evidence type="ECO:0000256" key="8">
    <source>
        <dbReference type="RuleBase" id="RU366009"/>
    </source>
</evidence>
<comment type="cofactor">
    <cofactor evidence="8">
        <name>Zn(2+)</name>
        <dbReference type="ChEBI" id="CHEBI:29105"/>
    </cofactor>
    <text evidence="8">Binds 1 zinc ion per subunit.</text>
</comment>
<comment type="function">
    <text evidence="8">Catalyzes the hydrolytic deamination of guanine, producing xanthine and ammonia.</text>
</comment>
<dbReference type="GO" id="GO:0008892">
    <property type="term" value="F:guanine deaminase activity"/>
    <property type="evidence" value="ECO:0007669"/>
    <property type="project" value="UniProtKB-UniRule"/>
</dbReference>
<evidence type="ECO:0000259" key="9">
    <source>
        <dbReference type="Pfam" id="PF01979"/>
    </source>
</evidence>
<dbReference type="GO" id="GO:0008270">
    <property type="term" value="F:zinc ion binding"/>
    <property type="evidence" value="ECO:0007669"/>
    <property type="project" value="UniProtKB-UniRule"/>
</dbReference>
<dbReference type="EMBL" id="JAZBJZ010000062">
    <property type="protein sequence ID" value="MEE3718060.1"/>
    <property type="molecule type" value="Genomic_DNA"/>
</dbReference>
<dbReference type="InterPro" id="IPR032466">
    <property type="entry name" value="Metal_Hydrolase"/>
</dbReference>
<dbReference type="Gene3D" id="2.30.40.10">
    <property type="entry name" value="Urease, subunit C, domain 1"/>
    <property type="match status" value="1"/>
</dbReference>
<proteinExistence type="inferred from homology"/>
<evidence type="ECO:0000256" key="1">
    <source>
        <dbReference type="ARBA" id="ARBA00004984"/>
    </source>
</evidence>
<reference evidence="10" key="1">
    <citation type="submission" date="2024-01" db="EMBL/GenBank/DDBJ databases">
        <title>Bank of Algae and Cyanobacteria of the Azores (BACA) strain genomes.</title>
        <authorList>
            <person name="Luz R."/>
            <person name="Cordeiro R."/>
            <person name="Fonseca A."/>
            <person name="Goncalves V."/>
        </authorList>
    </citation>
    <scope>NUCLEOTIDE SEQUENCE</scope>
    <source>
        <strain evidence="10">BACA0141</strain>
    </source>
</reference>
<dbReference type="PANTHER" id="PTHR11271">
    <property type="entry name" value="GUANINE DEAMINASE"/>
    <property type="match status" value="1"/>
</dbReference>
<dbReference type="CDD" id="cd01303">
    <property type="entry name" value="GDEase"/>
    <property type="match status" value="1"/>
</dbReference>
<keyword evidence="11" id="KW-1185">Reference proteome</keyword>
<dbReference type="InterPro" id="IPR051607">
    <property type="entry name" value="Metallo-dep_hydrolases"/>
</dbReference>
<keyword evidence="4 8" id="KW-0479">Metal-binding</keyword>
<evidence type="ECO:0000313" key="11">
    <source>
        <dbReference type="Proteomes" id="UP001333818"/>
    </source>
</evidence>
<dbReference type="FunFam" id="3.20.20.140:FF:000022">
    <property type="entry name" value="Guanine deaminase"/>
    <property type="match status" value="1"/>
</dbReference>
<accession>A0AAW9Q3S5</accession>
<dbReference type="GO" id="GO:0005829">
    <property type="term" value="C:cytosol"/>
    <property type="evidence" value="ECO:0007669"/>
    <property type="project" value="TreeGrafter"/>
</dbReference>
<dbReference type="SUPFAM" id="SSF51556">
    <property type="entry name" value="Metallo-dependent hydrolases"/>
    <property type="match status" value="1"/>
</dbReference>
<name>A0AAW9Q3S5_9CYAN</name>
<gene>
    <name evidence="10" type="primary">guaD</name>
    <name evidence="10" type="ORF">V2H45_15065</name>
</gene>
<evidence type="ECO:0000313" key="10">
    <source>
        <dbReference type="EMBL" id="MEE3718060.1"/>
    </source>
</evidence>
<evidence type="ECO:0000256" key="6">
    <source>
        <dbReference type="ARBA" id="ARBA00022833"/>
    </source>
</evidence>
<dbReference type="Proteomes" id="UP001333818">
    <property type="component" value="Unassembled WGS sequence"/>
</dbReference>
<dbReference type="Pfam" id="PF01979">
    <property type="entry name" value="Amidohydro_1"/>
    <property type="match status" value="1"/>
</dbReference>
<evidence type="ECO:0000256" key="5">
    <source>
        <dbReference type="ARBA" id="ARBA00022801"/>
    </source>
</evidence>
<dbReference type="InterPro" id="IPR011059">
    <property type="entry name" value="Metal-dep_hydrolase_composite"/>
</dbReference>
<evidence type="ECO:0000256" key="7">
    <source>
        <dbReference type="NCBIfam" id="TIGR02967"/>
    </source>
</evidence>
<dbReference type="GO" id="GO:0006147">
    <property type="term" value="P:guanine catabolic process"/>
    <property type="evidence" value="ECO:0007669"/>
    <property type="project" value="UniProtKB-UniRule"/>
</dbReference>
<dbReference type="AlphaFoldDB" id="A0AAW9Q3S5"/>
<keyword evidence="5 8" id="KW-0378">Hydrolase</keyword>
<dbReference type="SUPFAM" id="SSF51338">
    <property type="entry name" value="Composite domain of metallo-dependent hydrolases"/>
    <property type="match status" value="1"/>
</dbReference>
<evidence type="ECO:0000256" key="4">
    <source>
        <dbReference type="ARBA" id="ARBA00022723"/>
    </source>
</evidence>
<dbReference type="InterPro" id="IPR014311">
    <property type="entry name" value="Guanine_deaminase"/>
</dbReference>
<dbReference type="NCBIfam" id="TIGR02967">
    <property type="entry name" value="guan_deamin"/>
    <property type="match status" value="1"/>
</dbReference>
<dbReference type="PANTHER" id="PTHR11271:SF6">
    <property type="entry name" value="GUANINE DEAMINASE"/>
    <property type="match status" value="1"/>
</dbReference>
<dbReference type="NCBIfam" id="NF006679">
    <property type="entry name" value="PRK09228.1"/>
    <property type="match status" value="1"/>
</dbReference>
<dbReference type="RefSeq" id="WP_330484491.1">
    <property type="nucleotide sequence ID" value="NZ_JAZBJZ010000062.1"/>
</dbReference>
<keyword evidence="6 8" id="KW-0862">Zinc</keyword>
<comment type="caution">
    <text evidence="10">The sequence shown here is derived from an EMBL/GenBank/DDBJ whole genome shotgun (WGS) entry which is preliminary data.</text>
</comment>
<feature type="domain" description="Amidohydrolase-related" evidence="9">
    <location>
        <begin position="65"/>
        <end position="430"/>
    </location>
</feature>
<organism evidence="10 11">
    <name type="scientific">Tumidithrix elongata BACA0141</name>
    <dbReference type="NCBI Taxonomy" id="2716417"/>
    <lineage>
        <taxon>Bacteria</taxon>
        <taxon>Bacillati</taxon>
        <taxon>Cyanobacteriota</taxon>
        <taxon>Cyanophyceae</taxon>
        <taxon>Pseudanabaenales</taxon>
        <taxon>Pseudanabaenaceae</taxon>
        <taxon>Tumidithrix</taxon>
        <taxon>Tumidithrix elongata</taxon>
    </lineage>
</organism>
<comment type="catalytic activity">
    <reaction evidence="8">
        <text>guanine + H2O + H(+) = xanthine + NH4(+)</text>
        <dbReference type="Rhea" id="RHEA:14665"/>
        <dbReference type="ChEBI" id="CHEBI:15377"/>
        <dbReference type="ChEBI" id="CHEBI:15378"/>
        <dbReference type="ChEBI" id="CHEBI:16235"/>
        <dbReference type="ChEBI" id="CHEBI:17712"/>
        <dbReference type="ChEBI" id="CHEBI:28938"/>
        <dbReference type="EC" id="3.5.4.3"/>
    </reaction>
</comment>
<dbReference type="Gene3D" id="3.20.20.140">
    <property type="entry name" value="Metal-dependent hydrolases"/>
    <property type="match status" value="1"/>
</dbReference>
<comment type="similarity">
    <text evidence="2 8">Belongs to the metallo-dependent hydrolases superfamily. ATZ/TRZ family.</text>
</comment>
<evidence type="ECO:0000256" key="3">
    <source>
        <dbReference type="ARBA" id="ARBA00012781"/>
    </source>
</evidence>
<dbReference type="InterPro" id="IPR006680">
    <property type="entry name" value="Amidohydro-rel"/>
</dbReference>
<protein>
    <recommendedName>
        <fullName evidence="3 7">Guanine deaminase</fullName>
        <shortName evidence="8">Guanase</shortName>
        <ecNumber evidence="3 7">3.5.4.3</ecNumber>
    </recommendedName>
    <alternativeName>
        <fullName evidence="8">Guanine aminohydrolase</fullName>
    </alternativeName>
</protein>
<sequence>MKAIRAAFLDFVGDPFFVPESESVRYIPDGLLVIDQGKVKDFGTFETLQEKYAGVAIASHEGKLILPGFIDIHVHYPQAEMIAAYGEQLLAWLNKYTFPTEKKFHDKDYARQIASFFLDELLRNGTTTAVVLTTIFPSSVDALFEEAQRRNMRIVAGQMLMTRNAPDFLINDAQTAYTQTREQIQKWHGNGRSLYAITPRFAITSTDEELTLAGKLKAEFPDVYVHTHLSENPQEIEFTAKLFPNSTDYLNVYEQFGLVGDRSIFAHCIHLDESAFERLSKAGAAIAFCPTSNLFLGSGLFKLGKAKSDYGIKVGLATDVGAGTSFSMLQTMSDGYKVAQLQAESLSPFKAFYLATLGAAQAIYLEDKLGSFDIGKEADFVVLDMQATPLMALRNRGGIPQDLETLAEQIFATMILGDDRAIAATYIAGECM</sequence>
<comment type="pathway">
    <text evidence="1 8">Purine metabolism; guanine degradation; xanthine from guanine: step 1/1.</text>
</comment>